<accession>A0A9W9IGX9</accession>
<feature type="domain" description="Acetyl-coenzyme A synthetase N-terminal" evidence="4">
    <location>
        <begin position="7"/>
        <end position="67"/>
    </location>
</feature>
<reference evidence="5" key="2">
    <citation type="journal article" date="2023" name="IMA Fungus">
        <title>Comparative genomic study of the Penicillium genus elucidates a diverse pangenome and 15 lateral gene transfer events.</title>
        <authorList>
            <person name="Petersen C."/>
            <person name="Sorensen T."/>
            <person name="Nielsen M.R."/>
            <person name="Sondergaard T.E."/>
            <person name="Sorensen J.L."/>
            <person name="Fitzpatrick D.A."/>
            <person name="Frisvad J.C."/>
            <person name="Nielsen K.L."/>
        </authorList>
    </citation>
    <scope>NUCLEOTIDE SEQUENCE</scope>
    <source>
        <strain evidence="5">IBT 21917</strain>
    </source>
</reference>
<dbReference type="InterPro" id="IPR042099">
    <property type="entry name" value="ANL_N_sf"/>
</dbReference>
<dbReference type="PANTHER" id="PTHR43347:SF3">
    <property type="entry name" value="ACYL-COA SYNTHETASE SHORT-CHAIN FAMILY MEMBER 3, MITOCHONDRIAL"/>
    <property type="match status" value="1"/>
</dbReference>
<feature type="domain" description="AMP-binding enzyme C-terminal" evidence="3">
    <location>
        <begin position="553"/>
        <end position="639"/>
    </location>
</feature>
<evidence type="ECO:0000313" key="5">
    <source>
        <dbReference type="EMBL" id="KAJ5178888.1"/>
    </source>
</evidence>
<reference evidence="5" key="1">
    <citation type="submission" date="2022-11" db="EMBL/GenBank/DDBJ databases">
        <authorList>
            <person name="Petersen C."/>
        </authorList>
    </citation>
    <scope>NUCLEOTIDE SEQUENCE</scope>
    <source>
        <strain evidence="5">IBT 21917</strain>
    </source>
</reference>
<dbReference type="SUPFAM" id="SSF56801">
    <property type="entry name" value="Acetyl-CoA synthetase-like"/>
    <property type="match status" value="1"/>
</dbReference>
<dbReference type="GO" id="GO:0050218">
    <property type="term" value="F:propionate-CoA ligase activity"/>
    <property type="evidence" value="ECO:0007669"/>
    <property type="project" value="TreeGrafter"/>
</dbReference>
<gene>
    <name evidence="5" type="ORF">N7492_002098</name>
</gene>
<evidence type="ECO:0008006" key="7">
    <source>
        <dbReference type="Google" id="ProtNLM"/>
    </source>
</evidence>
<dbReference type="PROSITE" id="PS00455">
    <property type="entry name" value="AMP_BINDING"/>
    <property type="match status" value="1"/>
</dbReference>
<evidence type="ECO:0000256" key="1">
    <source>
        <dbReference type="ARBA" id="ARBA00006432"/>
    </source>
</evidence>
<proteinExistence type="inferred from homology"/>
<dbReference type="EMBL" id="JAPQKO010000002">
    <property type="protein sequence ID" value="KAJ5178888.1"/>
    <property type="molecule type" value="Genomic_DNA"/>
</dbReference>
<evidence type="ECO:0000259" key="3">
    <source>
        <dbReference type="Pfam" id="PF13193"/>
    </source>
</evidence>
<dbReference type="InterPro" id="IPR045851">
    <property type="entry name" value="AMP-bd_C_sf"/>
</dbReference>
<dbReference type="Gene3D" id="3.40.50.12780">
    <property type="entry name" value="N-terminal domain of ligase-like"/>
    <property type="match status" value="1"/>
</dbReference>
<name>A0A9W9IGX9_9EURO</name>
<comment type="caution">
    <text evidence="5">The sequence shown here is derived from an EMBL/GenBank/DDBJ whole genome shotgun (WGS) entry which is preliminary data.</text>
</comment>
<dbReference type="OrthoDB" id="1706066at2759"/>
<organism evidence="5 6">
    <name type="scientific">Penicillium capsulatum</name>
    <dbReference type="NCBI Taxonomy" id="69766"/>
    <lineage>
        <taxon>Eukaryota</taxon>
        <taxon>Fungi</taxon>
        <taxon>Dikarya</taxon>
        <taxon>Ascomycota</taxon>
        <taxon>Pezizomycotina</taxon>
        <taxon>Eurotiomycetes</taxon>
        <taxon>Eurotiomycetidae</taxon>
        <taxon>Eurotiales</taxon>
        <taxon>Aspergillaceae</taxon>
        <taxon>Penicillium</taxon>
    </lineage>
</organism>
<sequence>MPHSQHAALQHSLRDPDAFWSAHAARLHWHRPPSRALLRQSKTLPSGVQHEHWSWFPDGEISTTYNCVDRHVADGRGDHVAIIWESPVTHTTEKYTYAQLLDEVEVLAGVLREEGVRRGDVVIIYMPMIPAALIAALAITRLGAIHAAVFGGFAAQSLAQRIDAARPRAIMTASCGIEGAKGPISYRPLVEGAVESSPFKPSKVIVWQRDQLRWNNPDKLGGQRNWQRLVKSARMRGIRAGPVPVKSTDGLYIIYTSGTTGLPKGVLREAGGHAVGLELSIRSLFGIKGPGDVMFCASDIGWVVGHSYILYAPLLVGATTVLFEGKPIGTPDAGVFWRIIETHRVNALFTAPTAMRAIRKDDPSDRLLTEVGQRHGLRTLRALFLAGERSEPSIVHAYQDLLTKYAAPGALVIDNWWSSESGSPISGLALNGSLALPASPTPQEIERPLAVRPGSAGLPMPGFDVRVVNDEGREVPRGSMGNIVMAPPLAPTAFTNLFNDDERFYRGYLKRFDGKWVDTGDAGLVDEDGYVHIMSRSDDIINVAAHRFSTGSIEQAILSHPSISEASVVGIPDPLKGHLPFAFITPRAHLSVPDPLPATPPAALFNEVNALVRDQIGPIASLGGIIQGRGMIPKTRSGKTLRRVLRELVEHGVEGQFDARVSVPPTVEDGEVVEVARGLVREYFEKRVKAKL</sequence>
<dbReference type="InterPro" id="IPR020845">
    <property type="entry name" value="AMP-binding_CS"/>
</dbReference>
<keyword evidence="6" id="KW-1185">Reference proteome</keyword>
<evidence type="ECO:0000259" key="2">
    <source>
        <dbReference type="Pfam" id="PF00501"/>
    </source>
</evidence>
<dbReference type="InterPro" id="IPR032387">
    <property type="entry name" value="ACAS_N"/>
</dbReference>
<evidence type="ECO:0000313" key="6">
    <source>
        <dbReference type="Proteomes" id="UP001146351"/>
    </source>
</evidence>
<dbReference type="Pfam" id="PF16177">
    <property type="entry name" value="ACAS_N"/>
    <property type="match status" value="1"/>
</dbReference>
<dbReference type="PANTHER" id="PTHR43347">
    <property type="entry name" value="ACYL-COA SYNTHETASE"/>
    <property type="match status" value="1"/>
</dbReference>
<comment type="similarity">
    <text evidence="1">Belongs to the ATP-dependent AMP-binding enzyme family.</text>
</comment>
<dbReference type="Pfam" id="PF13193">
    <property type="entry name" value="AMP-binding_C"/>
    <property type="match status" value="1"/>
</dbReference>
<evidence type="ECO:0000259" key="4">
    <source>
        <dbReference type="Pfam" id="PF16177"/>
    </source>
</evidence>
<dbReference type="Pfam" id="PF00501">
    <property type="entry name" value="AMP-binding"/>
    <property type="match status" value="1"/>
</dbReference>
<dbReference type="Gene3D" id="3.30.300.30">
    <property type="match status" value="1"/>
</dbReference>
<dbReference type="InterPro" id="IPR025110">
    <property type="entry name" value="AMP-bd_C"/>
</dbReference>
<feature type="domain" description="AMP-dependent synthetase/ligase" evidence="2">
    <location>
        <begin position="71"/>
        <end position="486"/>
    </location>
</feature>
<dbReference type="Proteomes" id="UP001146351">
    <property type="component" value="Unassembled WGS sequence"/>
</dbReference>
<protein>
    <recommendedName>
        <fullName evidence="7">Acyl-CoA synthetase</fullName>
    </recommendedName>
</protein>
<dbReference type="InterPro" id="IPR000873">
    <property type="entry name" value="AMP-dep_synth/lig_dom"/>
</dbReference>
<dbReference type="AlphaFoldDB" id="A0A9W9IGX9"/>